<dbReference type="InterPro" id="IPR023343">
    <property type="entry name" value="Penicillin_amidase_dom1"/>
</dbReference>
<comment type="cofactor">
    <cofactor evidence="5">
        <name>Ca(2+)</name>
        <dbReference type="ChEBI" id="CHEBI:29108"/>
    </cofactor>
    <text evidence="5">Binds 1 Ca(2+) ion per dimer.</text>
</comment>
<evidence type="ECO:0000256" key="6">
    <source>
        <dbReference type="SAM" id="Phobius"/>
    </source>
</evidence>
<dbReference type="GO" id="GO:0046872">
    <property type="term" value="F:metal ion binding"/>
    <property type="evidence" value="ECO:0007669"/>
    <property type="project" value="UniProtKB-KW"/>
</dbReference>
<dbReference type="Gene3D" id="1.10.1400.10">
    <property type="match status" value="1"/>
</dbReference>
<dbReference type="Gene3D" id="3.60.20.10">
    <property type="entry name" value="Glutamine Phosphoribosylpyrophosphate, subunit 1, domain 1"/>
    <property type="match status" value="1"/>
</dbReference>
<dbReference type="PANTHER" id="PTHR34218:SF4">
    <property type="entry name" value="ACYL-HOMOSERINE LACTONE ACYLASE QUIP"/>
    <property type="match status" value="1"/>
</dbReference>
<dbReference type="InterPro" id="IPR002692">
    <property type="entry name" value="S45"/>
</dbReference>
<protein>
    <submittedName>
        <fullName evidence="7">Penicillin amidase</fullName>
    </submittedName>
</protein>
<name>A0A8J3K2D6_9ACTN</name>
<keyword evidence="6" id="KW-1133">Transmembrane helix</keyword>
<sequence>MCVDSANVKPPRLWLRRLRTTAFWLLGVVTVLAVVVAGLTVWSVRRALPTLDGELTLTGLGAPVTVRRDAHGIPQIYAKTSDDMYRAQGFVHAQDRFWEMDFRRHVTAGRVSELFGQSQLETDKYLRTMGWRRVAEQEVALLTPESRKGLEAYAEGVNAWLAANTDTEGDGFAASGALSLEYGILGLQNSDYVIERWTPVDSLAWLKAMAWDLRGNMEAEIRRAALAAEGLSKEQVDQLYPAYPIDRNLPIVTGGAIVNGAFDAKATAPVTPVAPPTTPTTALAADGLNDMADALAALPGLMGNADGDGIGSNSWVISGKLTATGKPILANDPHLSPSQPGIWYQMGLHCECGSDVAGFTFSGVPGVVIGHNANIAWGFTNLDPDVIDMYLEQVEGDKVKVGEGWEPLASRQEVLKVAGGEDVTITVRTSKHGPLLSDASESLKKLGGQYAIAMRWTALDPGRTGDAVFAINKAANWDEFRAAAALFEVPAQNIVYADVAGNIGYQSPGRIPVRGKGDGKWFAPGWDPAYDWTGFIPFNELPNVLNPERGYVVTANQAVIGDQYQQHLTDDWSYGYRSQRIYDMIGAAGAKITLDDVQKQQFDNRNGFAPALIPALQKAPRQAPSQVEKNADALLVDWDFQQGEDSAAAAYYNAVWKNLLGLTFDELGSDYAADGGDRWFEVVRGLLNSPDDKWWDNKGTPAVEKRDDMLAQAMSAAVKELSEAQGEDPKQWRWGDMHTLTPTHATFGESGIGPIEWLFNRDTVGVSGGDAIVNATGWSAGQGYEVDAVPSMRMIVNMADLDDSRWIQLTGNSGHAFHDNYADQFELWRTGQTLPFRFAKATIEKESTQTQTLKP</sequence>
<organism evidence="7 8">
    <name type="scientific">Catellatospora citrea</name>
    <dbReference type="NCBI Taxonomy" id="53366"/>
    <lineage>
        <taxon>Bacteria</taxon>
        <taxon>Bacillati</taxon>
        <taxon>Actinomycetota</taxon>
        <taxon>Actinomycetes</taxon>
        <taxon>Micromonosporales</taxon>
        <taxon>Micromonosporaceae</taxon>
        <taxon>Catellatospora</taxon>
    </lineage>
</organism>
<feature type="binding site" evidence="5">
    <location>
        <position position="388"/>
    </location>
    <ligand>
        <name>Ca(2+)</name>
        <dbReference type="ChEBI" id="CHEBI:29108"/>
    </ligand>
</feature>
<dbReference type="Gene3D" id="2.30.120.10">
    <property type="match status" value="1"/>
</dbReference>
<feature type="binding site" evidence="5">
    <location>
        <position position="220"/>
    </location>
    <ligand>
        <name>Ca(2+)</name>
        <dbReference type="ChEBI" id="CHEBI:29108"/>
    </ligand>
</feature>
<evidence type="ECO:0000256" key="1">
    <source>
        <dbReference type="ARBA" id="ARBA00006586"/>
    </source>
</evidence>
<reference evidence="7 8" key="1">
    <citation type="submission" date="2021-01" db="EMBL/GenBank/DDBJ databases">
        <title>Whole genome shotgun sequence of Catellatospora citrea NBRC 14495.</title>
        <authorList>
            <person name="Komaki H."/>
            <person name="Tamura T."/>
        </authorList>
    </citation>
    <scope>NUCLEOTIDE SEQUENCE [LARGE SCALE GENOMIC DNA]</scope>
    <source>
        <strain evidence="7 8">NBRC 14495</strain>
    </source>
</reference>
<dbReference type="CDD" id="cd03747">
    <property type="entry name" value="Ntn_PGA_like"/>
    <property type="match status" value="1"/>
</dbReference>
<dbReference type="GO" id="GO:0016811">
    <property type="term" value="F:hydrolase activity, acting on carbon-nitrogen (but not peptide) bonds, in linear amides"/>
    <property type="evidence" value="ECO:0007669"/>
    <property type="project" value="InterPro"/>
</dbReference>
<keyword evidence="5" id="KW-0479">Metal-binding</keyword>
<dbReference type="SUPFAM" id="SSF56235">
    <property type="entry name" value="N-terminal nucleophile aminohydrolases (Ntn hydrolases)"/>
    <property type="match status" value="1"/>
</dbReference>
<evidence type="ECO:0000313" key="8">
    <source>
        <dbReference type="Proteomes" id="UP000659904"/>
    </source>
</evidence>
<dbReference type="InterPro" id="IPR014395">
    <property type="entry name" value="Pen/GL7ACA/AHL_acylase"/>
</dbReference>
<dbReference type="Proteomes" id="UP000659904">
    <property type="component" value="Unassembled WGS sequence"/>
</dbReference>
<feature type="binding site" evidence="5">
    <location>
        <position position="385"/>
    </location>
    <ligand>
        <name>Ca(2+)</name>
        <dbReference type="ChEBI" id="CHEBI:29108"/>
    </ligand>
</feature>
<keyword evidence="3" id="KW-0865">Zymogen</keyword>
<dbReference type="Gene3D" id="1.10.439.10">
    <property type="entry name" value="Penicillin Amidohydrolase, domain 1"/>
    <property type="match status" value="1"/>
</dbReference>
<evidence type="ECO:0000256" key="3">
    <source>
        <dbReference type="ARBA" id="ARBA00023145"/>
    </source>
</evidence>
<accession>A0A8J3K2D6</accession>
<dbReference type="InterPro" id="IPR029055">
    <property type="entry name" value="Ntn_hydrolases_N"/>
</dbReference>
<keyword evidence="6" id="KW-0812">Transmembrane</keyword>
<keyword evidence="6" id="KW-0472">Membrane</keyword>
<dbReference type="Pfam" id="PF01804">
    <property type="entry name" value="Penicil_amidase"/>
    <property type="match status" value="1"/>
</dbReference>
<dbReference type="InterPro" id="IPR043146">
    <property type="entry name" value="Penicillin_amidase_N_B-knob"/>
</dbReference>
<dbReference type="EMBL" id="BONH01000001">
    <property type="protein sequence ID" value="GIF95417.1"/>
    <property type="molecule type" value="Genomic_DNA"/>
</dbReference>
<feature type="transmembrane region" description="Helical" evidence="6">
    <location>
        <begin position="21"/>
        <end position="42"/>
    </location>
</feature>
<keyword evidence="5" id="KW-0106">Calcium</keyword>
<evidence type="ECO:0000256" key="4">
    <source>
        <dbReference type="PIRSR" id="PIRSR001227-1"/>
    </source>
</evidence>
<evidence type="ECO:0000256" key="5">
    <source>
        <dbReference type="PIRSR" id="PIRSR001227-2"/>
    </source>
</evidence>
<evidence type="ECO:0000256" key="2">
    <source>
        <dbReference type="ARBA" id="ARBA00022801"/>
    </source>
</evidence>
<dbReference type="InterPro" id="IPR043147">
    <property type="entry name" value="Penicillin_amidase_A-knob"/>
</dbReference>
<comment type="caution">
    <text evidence="7">The sequence shown here is derived from an EMBL/GenBank/DDBJ whole genome shotgun (WGS) entry which is preliminary data.</text>
</comment>
<dbReference type="PIRSF" id="PIRSF001227">
    <property type="entry name" value="Pen_acylase"/>
    <property type="match status" value="1"/>
</dbReference>
<evidence type="ECO:0000313" key="7">
    <source>
        <dbReference type="EMBL" id="GIF95417.1"/>
    </source>
</evidence>
<feature type="active site" description="Nucleophile" evidence="4">
    <location>
        <position position="312"/>
    </location>
</feature>
<gene>
    <name evidence="7" type="ORF">Cci01nite_05110</name>
</gene>
<keyword evidence="8" id="KW-1185">Reference proteome</keyword>
<dbReference type="AlphaFoldDB" id="A0A8J3K2D6"/>
<proteinExistence type="inferred from homology"/>
<keyword evidence="2" id="KW-0378">Hydrolase</keyword>
<dbReference type="PANTHER" id="PTHR34218">
    <property type="entry name" value="PEPTIDASE S45 PENICILLIN AMIDASE"/>
    <property type="match status" value="1"/>
</dbReference>
<comment type="similarity">
    <text evidence="1">Belongs to the peptidase S45 family.</text>
</comment>
<dbReference type="GO" id="GO:0017000">
    <property type="term" value="P:antibiotic biosynthetic process"/>
    <property type="evidence" value="ECO:0007669"/>
    <property type="project" value="InterPro"/>
</dbReference>